<keyword evidence="5" id="KW-1185">Reference proteome</keyword>
<dbReference type="Proteomes" id="UP000245119">
    <property type="component" value="Linkage Group LG12"/>
</dbReference>
<dbReference type="PANTHER" id="PTHR12253">
    <property type="entry name" value="RH14732P"/>
    <property type="match status" value="1"/>
</dbReference>
<reference evidence="4 5" key="1">
    <citation type="submission" date="2018-04" db="EMBL/GenBank/DDBJ databases">
        <title>The genome of golden apple snail Pomacea canaliculata provides insight into stress tolerance and invasive adaptation.</title>
        <authorList>
            <person name="Liu C."/>
            <person name="Liu B."/>
            <person name="Ren Y."/>
            <person name="Zhang Y."/>
            <person name="Wang H."/>
            <person name="Li S."/>
            <person name="Jiang F."/>
            <person name="Yin L."/>
            <person name="Zhang G."/>
            <person name="Qian W."/>
            <person name="Fan W."/>
        </authorList>
    </citation>
    <scope>NUCLEOTIDE SEQUENCE [LARGE SCALE GENOMIC DNA]</scope>
    <source>
        <strain evidence="4">SZHN2017</strain>
        <tissue evidence="4">Muscle</tissue>
    </source>
</reference>
<evidence type="ECO:0000313" key="4">
    <source>
        <dbReference type="EMBL" id="PVD20683.1"/>
    </source>
</evidence>
<dbReference type="GO" id="GO:0004623">
    <property type="term" value="F:phospholipase A2 activity"/>
    <property type="evidence" value="ECO:0007669"/>
    <property type="project" value="InterPro"/>
</dbReference>
<accession>A0A2T7NHN5</accession>
<evidence type="ECO:0000259" key="3">
    <source>
        <dbReference type="Pfam" id="PF05826"/>
    </source>
</evidence>
<dbReference type="OrthoDB" id="6075074at2759"/>
<name>A0A2T7NHN5_POMCA</name>
<evidence type="ECO:0000256" key="2">
    <source>
        <dbReference type="ARBA" id="ARBA00022525"/>
    </source>
</evidence>
<dbReference type="Pfam" id="PF05826">
    <property type="entry name" value="Phospholip_A2_2"/>
    <property type="match status" value="1"/>
</dbReference>
<dbReference type="GO" id="GO:0050482">
    <property type="term" value="P:arachidonate secretion"/>
    <property type="evidence" value="ECO:0007669"/>
    <property type="project" value="InterPro"/>
</dbReference>
<dbReference type="Gene3D" id="1.20.90.10">
    <property type="entry name" value="Phospholipase A2 domain"/>
    <property type="match status" value="1"/>
</dbReference>
<dbReference type="GO" id="GO:0005576">
    <property type="term" value="C:extracellular region"/>
    <property type="evidence" value="ECO:0007669"/>
    <property type="project" value="UniProtKB-SubCell"/>
</dbReference>
<dbReference type="STRING" id="400727.A0A2T7NHN5"/>
<dbReference type="EMBL" id="PZQS01000012">
    <property type="protein sequence ID" value="PVD20683.1"/>
    <property type="molecule type" value="Genomic_DNA"/>
</dbReference>
<comment type="caution">
    <text evidence="4">The sequence shown here is derived from an EMBL/GenBank/DDBJ whole genome shotgun (WGS) entry which is preliminary data.</text>
</comment>
<comment type="subcellular location">
    <subcellularLocation>
        <location evidence="1">Secreted</location>
    </subcellularLocation>
</comment>
<gene>
    <name evidence="4" type="ORF">C0Q70_18841</name>
</gene>
<dbReference type="GO" id="GO:0006644">
    <property type="term" value="P:phospholipid metabolic process"/>
    <property type="evidence" value="ECO:0007669"/>
    <property type="project" value="InterPro"/>
</dbReference>
<organism evidence="4 5">
    <name type="scientific">Pomacea canaliculata</name>
    <name type="common">Golden apple snail</name>
    <dbReference type="NCBI Taxonomy" id="400727"/>
    <lineage>
        <taxon>Eukaryota</taxon>
        <taxon>Metazoa</taxon>
        <taxon>Spiralia</taxon>
        <taxon>Lophotrochozoa</taxon>
        <taxon>Mollusca</taxon>
        <taxon>Gastropoda</taxon>
        <taxon>Caenogastropoda</taxon>
        <taxon>Architaenioglossa</taxon>
        <taxon>Ampullarioidea</taxon>
        <taxon>Ampullariidae</taxon>
        <taxon>Pomacea</taxon>
    </lineage>
</organism>
<dbReference type="AlphaFoldDB" id="A0A2T7NHN5"/>
<proteinExistence type="predicted"/>
<evidence type="ECO:0000313" key="5">
    <source>
        <dbReference type="Proteomes" id="UP000245119"/>
    </source>
</evidence>
<dbReference type="SUPFAM" id="SSF48619">
    <property type="entry name" value="Phospholipase A2, PLA2"/>
    <property type="match status" value="1"/>
</dbReference>
<evidence type="ECO:0000256" key="1">
    <source>
        <dbReference type="ARBA" id="ARBA00004613"/>
    </source>
</evidence>
<dbReference type="PROSITE" id="PS00118">
    <property type="entry name" value="PA2_HIS"/>
    <property type="match status" value="1"/>
</dbReference>
<dbReference type="InterPro" id="IPR016090">
    <property type="entry name" value="PLA2-like_dom"/>
</dbReference>
<protein>
    <recommendedName>
        <fullName evidence="3">Phospholipase A2-like central domain-containing protein</fullName>
    </recommendedName>
</protein>
<feature type="domain" description="Phospholipase A2-like central" evidence="3">
    <location>
        <begin position="146"/>
        <end position="244"/>
    </location>
</feature>
<sequence>MSSSLNSVSEPLVYSVRRARVRVSFHHAVLLFCLLYGGYGGSGLTLHGQQATTTCQDPLSYWDEVNPLIVTDEERVVSWEKDKDGSNSSLCFVYSDRNLADIPLQHEPKQVLVCSADDLHGVISMCHDFMKNKIHLLRQKRSFNIIFPGTLWCGPGNAATGNRKKLGFYAKTDSCCRAHDHCSPFIKPSTYDNVTGLYNEALISFRFHCKCDHAFKSCLRRSPEGVAAIVGGMYFNVFSNMCFDLLPDSENQRSYLKITLLPTGQVFPAGEGRSLLEGETTAGDHKERAGNVGHEDPVCDLLKTMIETKTAITTNTTFFSCIDFTMKIFYILCACAVVSAAESAVGGVVDGVEHVGGAVADVADDVSGAKSFNEAAADLLGSVGGMCNYLVQGAQAAQLEHGFKDAVQSRLAYSLAEAQEGKELFRGTQKCEEVILTYLEGLAG</sequence>
<dbReference type="InterPro" id="IPR033113">
    <property type="entry name" value="PLA2_histidine"/>
</dbReference>
<keyword evidence="2" id="KW-0964">Secreted</keyword>
<dbReference type="InterPro" id="IPR036444">
    <property type="entry name" value="PLipase_A2_dom_sf"/>
</dbReference>